<reference evidence="2" key="2">
    <citation type="submission" date="2015-06" db="UniProtKB">
        <authorList>
            <consortium name="EnsemblProtists"/>
        </authorList>
    </citation>
    <scope>IDENTIFICATION</scope>
    <source>
        <strain evidence="2">Emoy2</strain>
    </source>
</reference>
<dbReference type="HOGENOM" id="CLU_1672691_0_0_1"/>
<evidence type="ECO:0000313" key="2">
    <source>
        <dbReference type="EnsemblProtists" id="HpaP811764"/>
    </source>
</evidence>
<dbReference type="VEuPathDB" id="FungiDB:HpaG811764"/>
<sequence>MQPTPQTQNLPTWASTYYNPITTATIDTCKPLVAASNNEDPMYLSGEETDCDSERSSDMLSREDQQVMTKFIKLHRERARKQVPDAATGHPDAVRATPVLIPLQSRKYVATSTKRWLWDDDDDDDNDNEEGDDYAQCACCHRESVERWPGPSSLVHDLVANEAKETSPSDLIFDFEL</sequence>
<feature type="region of interest" description="Disordered" evidence="1">
    <location>
        <begin position="38"/>
        <end position="62"/>
    </location>
</feature>
<protein>
    <submittedName>
        <fullName evidence="2">Uncharacterized protein</fullName>
    </submittedName>
</protein>
<organism evidence="2 3">
    <name type="scientific">Hyaloperonospora arabidopsidis (strain Emoy2)</name>
    <name type="common">Downy mildew agent</name>
    <name type="synonym">Peronospora arabidopsidis</name>
    <dbReference type="NCBI Taxonomy" id="559515"/>
    <lineage>
        <taxon>Eukaryota</taxon>
        <taxon>Sar</taxon>
        <taxon>Stramenopiles</taxon>
        <taxon>Oomycota</taxon>
        <taxon>Peronosporomycetes</taxon>
        <taxon>Peronosporales</taxon>
        <taxon>Peronosporaceae</taxon>
        <taxon>Hyaloperonospora</taxon>
    </lineage>
</organism>
<evidence type="ECO:0000256" key="1">
    <source>
        <dbReference type="SAM" id="MobiDB-lite"/>
    </source>
</evidence>
<feature type="compositionally biased region" description="Basic and acidic residues" evidence="1">
    <location>
        <begin position="52"/>
        <end position="62"/>
    </location>
</feature>
<dbReference type="InParanoid" id="M4BYW6"/>
<keyword evidence="3" id="KW-1185">Reference proteome</keyword>
<dbReference type="EnsemblProtists" id="HpaT811764">
    <property type="protein sequence ID" value="HpaP811764"/>
    <property type="gene ID" value="HpaG811764"/>
</dbReference>
<dbReference type="OMA" id="WIWDEVE"/>
<dbReference type="EMBL" id="JH598051">
    <property type="status" value="NOT_ANNOTATED_CDS"/>
    <property type="molecule type" value="Genomic_DNA"/>
</dbReference>
<dbReference type="AlphaFoldDB" id="M4BYW6"/>
<name>M4BYW6_HYAAE</name>
<accession>M4BYW6</accession>
<dbReference type="Proteomes" id="UP000011713">
    <property type="component" value="Unassembled WGS sequence"/>
</dbReference>
<evidence type="ECO:0000313" key="3">
    <source>
        <dbReference type="Proteomes" id="UP000011713"/>
    </source>
</evidence>
<dbReference type="eggNOG" id="ENOG502SGSN">
    <property type="taxonomic scope" value="Eukaryota"/>
</dbReference>
<proteinExistence type="predicted"/>
<reference evidence="3" key="1">
    <citation type="journal article" date="2010" name="Science">
        <title>Signatures of adaptation to obligate biotrophy in the Hyaloperonospora arabidopsidis genome.</title>
        <authorList>
            <person name="Baxter L."/>
            <person name="Tripathy S."/>
            <person name="Ishaque N."/>
            <person name="Boot N."/>
            <person name="Cabral A."/>
            <person name="Kemen E."/>
            <person name="Thines M."/>
            <person name="Ah-Fong A."/>
            <person name="Anderson R."/>
            <person name="Badejoko W."/>
            <person name="Bittner-Eddy P."/>
            <person name="Boore J.L."/>
            <person name="Chibucos M.C."/>
            <person name="Coates M."/>
            <person name="Dehal P."/>
            <person name="Delehaunty K."/>
            <person name="Dong S."/>
            <person name="Downton P."/>
            <person name="Dumas B."/>
            <person name="Fabro G."/>
            <person name="Fronick C."/>
            <person name="Fuerstenberg S.I."/>
            <person name="Fulton L."/>
            <person name="Gaulin E."/>
            <person name="Govers F."/>
            <person name="Hughes L."/>
            <person name="Humphray S."/>
            <person name="Jiang R.H."/>
            <person name="Judelson H."/>
            <person name="Kamoun S."/>
            <person name="Kyung K."/>
            <person name="Meijer H."/>
            <person name="Minx P."/>
            <person name="Morris P."/>
            <person name="Nelson J."/>
            <person name="Phuntumart V."/>
            <person name="Qutob D."/>
            <person name="Rehmany A."/>
            <person name="Rougon-Cardoso A."/>
            <person name="Ryden P."/>
            <person name="Torto-Alalibo T."/>
            <person name="Studholme D."/>
            <person name="Wang Y."/>
            <person name="Win J."/>
            <person name="Wood J."/>
            <person name="Clifton S.W."/>
            <person name="Rogers J."/>
            <person name="Van den Ackerveken G."/>
            <person name="Jones J.D."/>
            <person name="McDowell J.M."/>
            <person name="Beynon J."/>
            <person name="Tyler B.M."/>
        </authorList>
    </citation>
    <scope>NUCLEOTIDE SEQUENCE [LARGE SCALE GENOMIC DNA]</scope>
    <source>
        <strain evidence="3">Emoy2</strain>
    </source>
</reference>